<gene>
    <name evidence="3" type="ORF">CBI38_36550</name>
</gene>
<name>A0A2S2C7P0_9NOCA</name>
<evidence type="ECO:0000313" key="4">
    <source>
        <dbReference type="Proteomes" id="UP000245711"/>
    </source>
</evidence>
<dbReference type="PANTHER" id="PTHR33055">
    <property type="entry name" value="TRANSPOSASE FOR INSERTION SEQUENCE ELEMENT IS1111A"/>
    <property type="match status" value="1"/>
</dbReference>
<dbReference type="AlphaFoldDB" id="A0A2S2C7P0"/>
<dbReference type="GO" id="GO:0006313">
    <property type="term" value="P:DNA transposition"/>
    <property type="evidence" value="ECO:0007669"/>
    <property type="project" value="InterPro"/>
</dbReference>
<evidence type="ECO:0000259" key="2">
    <source>
        <dbReference type="Pfam" id="PF02371"/>
    </source>
</evidence>
<accession>A0A2S2C7P0</accession>
<dbReference type="InterPro" id="IPR003346">
    <property type="entry name" value="Transposase_20"/>
</dbReference>
<dbReference type="NCBIfam" id="NF033542">
    <property type="entry name" value="transpos_IS110"/>
    <property type="match status" value="1"/>
</dbReference>
<dbReference type="Pfam" id="PF02371">
    <property type="entry name" value="Transposase_20"/>
    <property type="match status" value="1"/>
</dbReference>
<dbReference type="GO" id="GO:0004803">
    <property type="term" value="F:transposase activity"/>
    <property type="evidence" value="ECO:0007669"/>
    <property type="project" value="InterPro"/>
</dbReference>
<dbReference type="InterPro" id="IPR047650">
    <property type="entry name" value="Transpos_IS110"/>
</dbReference>
<feature type="domain" description="Transposase IS110-like N-terminal" evidence="1">
    <location>
        <begin position="9"/>
        <end position="160"/>
    </location>
</feature>
<organism evidence="3 4">
    <name type="scientific">Rhodococcus oxybenzonivorans</name>
    <dbReference type="NCBI Taxonomy" id="1990687"/>
    <lineage>
        <taxon>Bacteria</taxon>
        <taxon>Bacillati</taxon>
        <taxon>Actinomycetota</taxon>
        <taxon>Actinomycetes</taxon>
        <taxon>Mycobacteriales</taxon>
        <taxon>Nocardiaceae</taxon>
        <taxon>Rhodococcus</taxon>
    </lineage>
</organism>
<geneLocation type="plasmid" evidence="4">
    <name>prb29</name>
</geneLocation>
<dbReference type="Pfam" id="PF01548">
    <property type="entry name" value="DEDD_Tnp_IS110"/>
    <property type="match status" value="1"/>
</dbReference>
<dbReference type="InterPro" id="IPR002525">
    <property type="entry name" value="Transp_IS110-like_N"/>
</dbReference>
<dbReference type="OrthoDB" id="9815354at2"/>
<dbReference type="PANTHER" id="PTHR33055:SF15">
    <property type="entry name" value="TRANSPOSASE-RELATED"/>
    <property type="match status" value="1"/>
</dbReference>
<dbReference type="KEGG" id="roz:CBI38_36550"/>
<dbReference type="Proteomes" id="UP000245711">
    <property type="component" value="Plasmid pRB29"/>
</dbReference>
<reference evidence="3 4" key="1">
    <citation type="submission" date="2017-05" db="EMBL/GenBank/DDBJ databases">
        <title>Isolation of Rhodococcus sp. S2-17 biodegrading of BP-3.</title>
        <authorList>
            <person name="Lee Y."/>
            <person name="Kim K.H."/>
            <person name="Chun B.H."/>
            <person name="Jung H.S."/>
            <person name="Jeon C.O."/>
        </authorList>
    </citation>
    <scope>NUCLEOTIDE SEQUENCE [LARGE SCALE GENOMIC DNA]</scope>
    <source>
        <strain evidence="3 4">S2-17</strain>
        <plasmid evidence="4">prb29</plasmid>
    </source>
</reference>
<keyword evidence="3" id="KW-0614">Plasmid</keyword>
<keyword evidence="4" id="KW-1185">Reference proteome</keyword>
<evidence type="ECO:0000313" key="3">
    <source>
        <dbReference type="EMBL" id="AWK76891.1"/>
    </source>
</evidence>
<feature type="domain" description="Transposase IS116/IS110/IS902 C-terminal" evidence="2">
    <location>
        <begin position="259"/>
        <end position="340"/>
    </location>
</feature>
<proteinExistence type="predicted"/>
<sequence>MEIVFSRVAGIDVHKRQVTVAVRVPSDQSGDDEVRAQRVRRFATFYGALLEMASWLRAEQVTHVAMEATGVYWRPVFHALAEAEGLEIVLCNAHHVKNVPGRKTDANDAVWLAQLCEVGLLRGSFIPPAEIAAVRELTRYRRKLTEERTRETQRLHKVLEDGGIKLDSVASDSLGVSGRAMITALIAGERDPAVLADLARGVMRKKIPDLTMALAGRFAAHHALLAGLHLAHIDHLNEMIGALEVRIDAAIAPFARQRDRLMTVPGIGKRAAQTIIAEIGVDMSRFPTADHLASWAGLCPGNNESAGKRKKTSTRNGNAQLCSVLVEAAWAVARTQTRLGARFRRLHRRFGKAGGKKAAVAIAHTILVIVWHILHDEVDYTDLGADYYTQRDNPEVRKRRLLRQLEGLGYRVEISPAA</sequence>
<dbReference type="EMBL" id="CP021356">
    <property type="protein sequence ID" value="AWK76891.1"/>
    <property type="molecule type" value="Genomic_DNA"/>
</dbReference>
<evidence type="ECO:0000259" key="1">
    <source>
        <dbReference type="Pfam" id="PF01548"/>
    </source>
</evidence>
<protein>
    <submittedName>
        <fullName evidence="3">IS110 family transposase</fullName>
    </submittedName>
</protein>
<dbReference type="GO" id="GO:0003677">
    <property type="term" value="F:DNA binding"/>
    <property type="evidence" value="ECO:0007669"/>
    <property type="project" value="InterPro"/>
</dbReference>